<evidence type="ECO:0000313" key="3">
    <source>
        <dbReference type="Proteomes" id="UP001151760"/>
    </source>
</evidence>
<proteinExistence type="predicted"/>
<reference evidence="2" key="1">
    <citation type="journal article" date="2022" name="Int. J. Mol. Sci.">
        <title>Draft Genome of Tanacetum Coccineum: Genomic Comparison of Closely Related Tanacetum-Family Plants.</title>
        <authorList>
            <person name="Yamashiro T."/>
            <person name="Shiraishi A."/>
            <person name="Nakayama K."/>
            <person name="Satake H."/>
        </authorList>
    </citation>
    <scope>NUCLEOTIDE SEQUENCE</scope>
</reference>
<evidence type="ECO:0000256" key="1">
    <source>
        <dbReference type="SAM" id="MobiDB-lite"/>
    </source>
</evidence>
<dbReference type="EMBL" id="BQNB010008946">
    <property type="protein sequence ID" value="GJS56593.1"/>
    <property type="molecule type" value="Genomic_DNA"/>
</dbReference>
<feature type="region of interest" description="Disordered" evidence="1">
    <location>
        <begin position="15"/>
        <end position="36"/>
    </location>
</feature>
<protein>
    <recommendedName>
        <fullName evidence="4">Integrase, catalytic region, zinc finger, CCHC-type, peptidase aspartic, catalytic</fullName>
    </recommendedName>
</protein>
<name>A0ABQ4WUM7_9ASTR</name>
<accession>A0ABQ4WUM7</accession>
<reference evidence="2" key="2">
    <citation type="submission" date="2022-01" db="EMBL/GenBank/DDBJ databases">
        <authorList>
            <person name="Yamashiro T."/>
            <person name="Shiraishi A."/>
            <person name="Satake H."/>
            <person name="Nakayama K."/>
        </authorList>
    </citation>
    <scope>NUCLEOTIDE SEQUENCE</scope>
</reference>
<dbReference type="Proteomes" id="UP001151760">
    <property type="component" value="Unassembled WGS sequence"/>
</dbReference>
<keyword evidence="3" id="KW-1185">Reference proteome</keyword>
<evidence type="ECO:0000313" key="2">
    <source>
        <dbReference type="EMBL" id="GJS56593.1"/>
    </source>
</evidence>
<organism evidence="2 3">
    <name type="scientific">Tanacetum coccineum</name>
    <dbReference type="NCBI Taxonomy" id="301880"/>
    <lineage>
        <taxon>Eukaryota</taxon>
        <taxon>Viridiplantae</taxon>
        <taxon>Streptophyta</taxon>
        <taxon>Embryophyta</taxon>
        <taxon>Tracheophyta</taxon>
        <taxon>Spermatophyta</taxon>
        <taxon>Magnoliopsida</taxon>
        <taxon>eudicotyledons</taxon>
        <taxon>Gunneridae</taxon>
        <taxon>Pentapetalae</taxon>
        <taxon>asterids</taxon>
        <taxon>campanulids</taxon>
        <taxon>Asterales</taxon>
        <taxon>Asteraceae</taxon>
        <taxon>Asteroideae</taxon>
        <taxon>Anthemideae</taxon>
        <taxon>Anthemidinae</taxon>
        <taxon>Tanacetum</taxon>
    </lineage>
</organism>
<sequence>MFQMLQIKKHKLKVRKSKKLGSKERLASPTPSKPRSCLRWSPTRIIFDLKGKLIASSESECQSDCSNGDNACTSNPLEPTIKRFPNSTSFLGRLSKFVYGASTQFLGTVRFRNDHVAIILGYGDIQWGNILITRVYFIEGLGHNLFSVRQFCDSDLEVAFRRNICFVKNLEGVDLLNGNHITNLYTLNLYEMASASPICLMARATSTKSWLWH</sequence>
<gene>
    <name evidence="2" type="ORF">Tco_0629955</name>
</gene>
<evidence type="ECO:0008006" key="4">
    <source>
        <dbReference type="Google" id="ProtNLM"/>
    </source>
</evidence>
<comment type="caution">
    <text evidence="2">The sequence shown here is derived from an EMBL/GenBank/DDBJ whole genome shotgun (WGS) entry which is preliminary data.</text>
</comment>